<gene>
    <name evidence="3" type="ORF">Back11_16810</name>
</gene>
<dbReference type="Proteomes" id="UP000275368">
    <property type="component" value="Chromosome"/>
</dbReference>
<evidence type="ECO:0000256" key="2">
    <source>
        <dbReference type="ARBA" id="ARBA00023008"/>
    </source>
</evidence>
<reference evidence="3 4" key="1">
    <citation type="submission" date="2018-11" db="EMBL/GenBank/DDBJ databases">
        <title>Complete genome sequence of Paenibacillus baekrokdamisoli strain KCTC 33723.</title>
        <authorList>
            <person name="Kang S.W."/>
            <person name="Lee K.C."/>
            <person name="Kim K.K."/>
            <person name="Kim J.S."/>
            <person name="Kim D.S."/>
            <person name="Ko S.H."/>
            <person name="Yang S.H."/>
            <person name="Lee J.S."/>
        </authorList>
    </citation>
    <scope>NUCLEOTIDE SEQUENCE [LARGE SCALE GENOMIC DNA]</scope>
    <source>
        <strain evidence="3 4">KCTC 33723</strain>
    </source>
</reference>
<dbReference type="InterPro" id="IPR013766">
    <property type="entry name" value="Thioredoxin_domain"/>
</dbReference>
<dbReference type="Gene3D" id="3.40.30.10">
    <property type="entry name" value="Glutaredoxin"/>
    <property type="match status" value="1"/>
</dbReference>
<evidence type="ECO:0000256" key="1">
    <source>
        <dbReference type="ARBA" id="ARBA00010996"/>
    </source>
</evidence>
<dbReference type="KEGG" id="pbk:Back11_16810"/>
<proteinExistence type="inferred from homology"/>
<dbReference type="InterPro" id="IPR003782">
    <property type="entry name" value="SCO1/SenC"/>
</dbReference>
<dbReference type="PANTHER" id="PTHR12151:SF25">
    <property type="entry name" value="LINALOOL DEHYDRATASE_ISOMERASE DOMAIN-CONTAINING PROTEIN"/>
    <property type="match status" value="1"/>
</dbReference>
<organism evidence="3 4">
    <name type="scientific">Paenibacillus baekrokdamisoli</name>
    <dbReference type="NCBI Taxonomy" id="1712516"/>
    <lineage>
        <taxon>Bacteria</taxon>
        <taxon>Bacillati</taxon>
        <taxon>Bacillota</taxon>
        <taxon>Bacilli</taxon>
        <taxon>Bacillales</taxon>
        <taxon>Paenibacillaceae</taxon>
        <taxon>Paenibacillus</taxon>
    </lineage>
</organism>
<accession>A0A3G9IPP9</accession>
<protein>
    <submittedName>
        <fullName evidence="3">Lipoprotein</fullName>
    </submittedName>
</protein>
<dbReference type="CDD" id="cd02968">
    <property type="entry name" value="SCO"/>
    <property type="match status" value="1"/>
</dbReference>
<dbReference type="Pfam" id="PF02630">
    <property type="entry name" value="SCO1-SenC"/>
    <property type="match status" value="1"/>
</dbReference>
<comment type="similarity">
    <text evidence="1">Belongs to the SCO1/2 family.</text>
</comment>
<keyword evidence="3" id="KW-0449">Lipoprotein</keyword>
<dbReference type="PANTHER" id="PTHR12151">
    <property type="entry name" value="ELECTRON TRANSPORT PROTIN SCO1/SENC FAMILY MEMBER"/>
    <property type="match status" value="1"/>
</dbReference>
<dbReference type="PROSITE" id="PS51352">
    <property type="entry name" value="THIOREDOXIN_2"/>
    <property type="match status" value="1"/>
</dbReference>
<dbReference type="EMBL" id="AP019308">
    <property type="protein sequence ID" value="BBH20336.1"/>
    <property type="molecule type" value="Genomic_DNA"/>
</dbReference>
<keyword evidence="2" id="KW-0186">Copper</keyword>
<dbReference type="AlphaFoldDB" id="A0A3G9IPP9"/>
<evidence type="ECO:0000313" key="3">
    <source>
        <dbReference type="EMBL" id="BBH20336.1"/>
    </source>
</evidence>
<dbReference type="SUPFAM" id="SSF52833">
    <property type="entry name" value="Thioredoxin-like"/>
    <property type="match status" value="1"/>
</dbReference>
<name>A0A3G9IPP9_9BACL</name>
<keyword evidence="4" id="KW-1185">Reference proteome</keyword>
<evidence type="ECO:0000313" key="4">
    <source>
        <dbReference type="Proteomes" id="UP000275368"/>
    </source>
</evidence>
<dbReference type="InterPro" id="IPR036249">
    <property type="entry name" value="Thioredoxin-like_sf"/>
</dbReference>
<sequence>MKMKSLLAERKYVIAAVLLVLCMAAYWSYNSFKDSGKLPVVMNAPDFTIPDLDGKPVQYSRISGDVHMIEFMFTSCPDICPTTTYNFVQIQEQLKKQSLFGSSKVNFLAITFDPKNDTPKVLRNYASKLGMDLSGWTILRGEEAETINLAKKFGISVSKMPDGSFVHTNTSLLLLDGQQRVRKIYKMGEDMDNQVIMKDIIALQDEAAK</sequence>